<dbReference type="EMBL" id="JAQJAE010000003">
    <property type="protein sequence ID" value="KAJ5603340.1"/>
    <property type="molecule type" value="Genomic_DNA"/>
</dbReference>
<proteinExistence type="inferred from homology"/>
<dbReference type="InterPro" id="IPR043131">
    <property type="entry name" value="BCAT-like_N"/>
</dbReference>
<dbReference type="PANTHER" id="PTHR11825">
    <property type="entry name" value="SUBGROUP IIII AMINOTRANSFERASE"/>
    <property type="match status" value="1"/>
</dbReference>
<comment type="cofactor">
    <cofactor evidence="1">
        <name>pyridoxal 5'-phosphate</name>
        <dbReference type="ChEBI" id="CHEBI:597326"/>
    </cofactor>
</comment>
<dbReference type="GO" id="GO:0009098">
    <property type="term" value="P:L-leucine biosynthetic process"/>
    <property type="evidence" value="ECO:0007669"/>
    <property type="project" value="TreeGrafter"/>
</dbReference>
<reference evidence="4" key="1">
    <citation type="journal article" date="2023" name="IMA Fungus">
        <title>Comparative genomic study of the Penicillium genus elucidates a diverse pangenome and 15 lateral gene transfer events.</title>
        <authorList>
            <person name="Petersen C."/>
            <person name="Sorensen T."/>
            <person name="Nielsen M.R."/>
            <person name="Sondergaard T.E."/>
            <person name="Sorensen J.L."/>
            <person name="Fitzpatrick D.A."/>
            <person name="Frisvad J.C."/>
            <person name="Nielsen K.L."/>
        </authorList>
    </citation>
    <scope>NUCLEOTIDE SEQUENCE</scope>
    <source>
        <strain evidence="4">IBT 12815</strain>
    </source>
</reference>
<sequence>MVSHTEDYAYTTTPREVPSAETLANNKNTIYTDHVIVASWNVESGWSVPELKPYGPFSLLPSASCLHYAYECFEGLKDYCGDDGKLRMFRTDRNSHRLLMSAEWISLDHEFPPEIAAQVTHSVPPYMLDFESRSFVPFSATNGAVNDHLFQMLSRASFLNAAGEPQTLPESLDPELQPAQEDNLQSYMEVLTGRQP</sequence>
<protein>
    <submittedName>
        <fullName evidence="4">Uncharacterized protein</fullName>
    </submittedName>
</protein>
<evidence type="ECO:0000256" key="2">
    <source>
        <dbReference type="ARBA" id="ARBA00009320"/>
    </source>
</evidence>
<dbReference type="Proteomes" id="UP001213799">
    <property type="component" value="Unassembled WGS sequence"/>
</dbReference>
<keyword evidence="3" id="KW-0663">Pyridoxal phosphate</keyword>
<dbReference type="Gene3D" id="3.30.470.10">
    <property type="match status" value="1"/>
</dbReference>
<comment type="similarity">
    <text evidence="2">Belongs to the class-IV pyridoxal-phosphate-dependent aminotransferase family.</text>
</comment>
<evidence type="ECO:0000313" key="5">
    <source>
        <dbReference type="Proteomes" id="UP001213799"/>
    </source>
</evidence>
<dbReference type="InterPro" id="IPR036038">
    <property type="entry name" value="Aminotransferase-like"/>
</dbReference>
<dbReference type="SUPFAM" id="SSF56752">
    <property type="entry name" value="D-aminoacid aminotransferase-like PLP-dependent enzymes"/>
    <property type="match status" value="1"/>
</dbReference>
<evidence type="ECO:0000256" key="3">
    <source>
        <dbReference type="ARBA" id="ARBA00022898"/>
    </source>
</evidence>
<reference evidence="4" key="2">
    <citation type="submission" date="2023-01" db="EMBL/GenBank/DDBJ databases">
        <authorList>
            <person name="Petersen C."/>
        </authorList>
    </citation>
    <scope>NUCLEOTIDE SEQUENCE</scope>
    <source>
        <strain evidence="4">IBT 12815</strain>
    </source>
</reference>
<gene>
    <name evidence="4" type="ORF">N7537_006296</name>
</gene>
<organism evidence="4 5">
    <name type="scientific">Penicillium hordei</name>
    <dbReference type="NCBI Taxonomy" id="40994"/>
    <lineage>
        <taxon>Eukaryota</taxon>
        <taxon>Fungi</taxon>
        <taxon>Dikarya</taxon>
        <taxon>Ascomycota</taxon>
        <taxon>Pezizomycotina</taxon>
        <taxon>Eurotiomycetes</taxon>
        <taxon>Eurotiomycetidae</taxon>
        <taxon>Eurotiales</taxon>
        <taxon>Aspergillaceae</taxon>
        <taxon>Penicillium</taxon>
    </lineage>
</organism>
<dbReference type="GO" id="GO:0004084">
    <property type="term" value="F:branched-chain-amino-acid transaminase activity"/>
    <property type="evidence" value="ECO:0007669"/>
    <property type="project" value="InterPro"/>
</dbReference>
<keyword evidence="5" id="KW-1185">Reference proteome</keyword>
<name>A0AAD6H4A7_9EURO</name>
<dbReference type="GO" id="GO:0009099">
    <property type="term" value="P:L-valine biosynthetic process"/>
    <property type="evidence" value="ECO:0007669"/>
    <property type="project" value="TreeGrafter"/>
</dbReference>
<evidence type="ECO:0000313" key="4">
    <source>
        <dbReference type="EMBL" id="KAJ5603340.1"/>
    </source>
</evidence>
<comment type="caution">
    <text evidence="4">The sequence shown here is derived from an EMBL/GenBank/DDBJ whole genome shotgun (WGS) entry which is preliminary data.</text>
</comment>
<dbReference type="InterPro" id="IPR005786">
    <property type="entry name" value="B_amino_transII"/>
</dbReference>
<dbReference type="GO" id="GO:0005739">
    <property type="term" value="C:mitochondrion"/>
    <property type="evidence" value="ECO:0007669"/>
    <property type="project" value="TreeGrafter"/>
</dbReference>
<dbReference type="RefSeq" id="XP_056753138.1">
    <property type="nucleotide sequence ID" value="XM_056897353.1"/>
</dbReference>
<dbReference type="GeneID" id="81587595"/>
<dbReference type="PANTHER" id="PTHR11825:SF69">
    <property type="entry name" value="BRANCHED-CHAIN-AMINO-ACID AMINOTRANSFERASE"/>
    <property type="match status" value="1"/>
</dbReference>
<accession>A0AAD6H4A7</accession>
<dbReference type="AlphaFoldDB" id="A0AAD6H4A7"/>
<evidence type="ECO:0000256" key="1">
    <source>
        <dbReference type="ARBA" id="ARBA00001933"/>
    </source>
</evidence>